<sequence>MCFEGLGELDLADRTQVDLQNPTQIGDVIRSVKPQLIFNSATYTAVDRAESESGDAHQREPPAVMAEKAKKLGAVMIHYSTDYVFDGTKQGAYTKQDPSHPQSVFGRSKLAGEQAVQSARDSPSDPAYELGVWIARTEFSVYD</sequence>
<comment type="function">
    <text evidence="6">Catalyzes the reduction of dTDP-6-deoxy-L-lyxo-4-hexulose to yield dTDP-L-rhamnose.</text>
</comment>
<dbReference type="EMBL" id="BMDI01000001">
    <property type="protein sequence ID" value="GGI17888.1"/>
    <property type="molecule type" value="Genomic_DNA"/>
</dbReference>
<comment type="caution">
    <text evidence="9">The sequence shown here is derived from an EMBL/GenBank/DDBJ whole genome shotgun (WGS) entry which is preliminary data.</text>
</comment>
<dbReference type="RefSeq" id="WP_268234292.1">
    <property type="nucleotide sequence ID" value="NZ_BMDI01000001.1"/>
</dbReference>
<evidence type="ECO:0000256" key="1">
    <source>
        <dbReference type="ARBA" id="ARBA00004781"/>
    </source>
</evidence>
<dbReference type="AlphaFoldDB" id="A0A8J3APT2"/>
<gene>
    <name evidence="9" type="ORF">GCM10008066_11240</name>
</gene>
<feature type="domain" description="RmlD-like substrate binding" evidence="8">
    <location>
        <begin position="13"/>
        <end position="120"/>
    </location>
</feature>
<dbReference type="PANTHER" id="PTHR10491:SF4">
    <property type="entry name" value="METHIONINE ADENOSYLTRANSFERASE 2 SUBUNIT BETA"/>
    <property type="match status" value="1"/>
</dbReference>
<dbReference type="Pfam" id="PF04321">
    <property type="entry name" value="RmlD_sub_bind"/>
    <property type="match status" value="1"/>
</dbReference>
<evidence type="ECO:0000256" key="5">
    <source>
        <dbReference type="ARBA" id="ARBA00048200"/>
    </source>
</evidence>
<dbReference type="PANTHER" id="PTHR10491">
    <property type="entry name" value="DTDP-4-DEHYDRORHAMNOSE REDUCTASE"/>
    <property type="match status" value="1"/>
</dbReference>
<dbReference type="InterPro" id="IPR036291">
    <property type="entry name" value="NAD(P)-bd_dom_sf"/>
</dbReference>
<evidence type="ECO:0000256" key="2">
    <source>
        <dbReference type="ARBA" id="ARBA00010944"/>
    </source>
</evidence>
<evidence type="ECO:0000313" key="9">
    <source>
        <dbReference type="EMBL" id="GGI17888.1"/>
    </source>
</evidence>
<comment type="catalytic activity">
    <reaction evidence="5 6">
        <text>dTDP-beta-L-rhamnose + NADP(+) = dTDP-4-dehydro-beta-L-rhamnose + NADPH + H(+)</text>
        <dbReference type="Rhea" id="RHEA:21796"/>
        <dbReference type="ChEBI" id="CHEBI:15378"/>
        <dbReference type="ChEBI" id="CHEBI:57510"/>
        <dbReference type="ChEBI" id="CHEBI:57783"/>
        <dbReference type="ChEBI" id="CHEBI:58349"/>
        <dbReference type="ChEBI" id="CHEBI:62830"/>
        <dbReference type="EC" id="1.1.1.133"/>
    </reaction>
</comment>
<accession>A0A8J3APT2</accession>
<organism evidence="9 10">
    <name type="scientific">Oxalicibacterium faecigallinarum</name>
    <dbReference type="NCBI Taxonomy" id="573741"/>
    <lineage>
        <taxon>Bacteria</taxon>
        <taxon>Pseudomonadati</taxon>
        <taxon>Pseudomonadota</taxon>
        <taxon>Betaproteobacteria</taxon>
        <taxon>Burkholderiales</taxon>
        <taxon>Oxalobacteraceae</taxon>
        <taxon>Oxalicibacterium</taxon>
    </lineage>
</organism>
<keyword evidence="6" id="KW-0560">Oxidoreductase</keyword>
<evidence type="ECO:0000256" key="7">
    <source>
        <dbReference type="SAM" id="MobiDB-lite"/>
    </source>
</evidence>
<evidence type="ECO:0000313" key="10">
    <source>
        <dbReference type="Proteomes" id="UP000642180"/>
    </source>
</evidence>
<dbReference type="GO" id="GO:0019305">
    <property type="term" value="P:dTDP-rhamnose biosynthetic process"/>
    <property type="evidence" value="ECO:0007669"/>
    <property type="project" value="UniProtKB-UniPathway"/>
</dbReference>
<dbReference type="Proteomes" id="UP000642180">
    <property type="component" value="Unassembled WGS sequence"/>
</dbReference>
<dbReference type="Gene3D" id="3.40.50.720">
    <property type="entry name" value="NAD(P)-binding Rossmann-like Domain"/>
    <property type="match status" value="1"/>
</dbReference>
<dbReference type="SUPFAM" id="SSF51735">
    <property type="entry name" value="NAD(P)-binding Rossmann-fold domains"/>
    <property type="match status" value="1"/>
</dbReference>
<dbReference type="UniPathway" id="UPA00124"/>
<name>A0A8J3APT2_9BURK</name>
<evidence type="ECO:0000259" key="8">
    <source>
        <dbReference type="Pfam" id="PF04321"/>
    </source>
</evidence>
<reference evidence="10" key="1">
    <citation type="journal article" date="2019" name="Int. J. Syst. Evol. Microbiol.">
        <title>The Global Catalogue of Microorganisms (GCM) 10K type strain sequencing project: providing services to taxonomists for standard genome sequencing and annotation.</title>
        <authorList>
            <consortium name="The Broad Institute Genomics Platform"/>
            <consortium name="The Broad Institute Genome Sequencing Center for Infectious Disease"/>
            <person name="Wu L."/>
            <person name="Ma J."/>
        </authorList>
    </citation>
    <scope>NUCLEOTIDE SEQUENCE [LARGE SCALE GENOMIC DNA]</scope>
    <source>
        <strain evidence="10">CCM 2767</strain>
    </source>
</reference>
<comment type="cofactor">
    <cofactor evidence="6">
        <name>Mg(2+)</name>
        <dbReference type="ChEBI" id="CHEBI:18420"/>
    </cofactor>
    <text evidence="6">Binds 1 Mg(2+) ion per monomer.</text>
</comment>
<dbReference type="InterPro" id="IPR005913">
    <property type="entry name" value="dTDP_dehydrorham_reduct"/>
</dbReference>
<dbReference type="GO" id="GO:0008831">
    <property type="term" value="F:dTDP-4-dehydrorhamnose reductase activity"/>
    <property type="evidence" value="ECO:0007669"/>
    <property type="project" value="UniProtKB-EC"/>
</dbReference>
<feature type="region of interest" description="Disordered" evidence="7">
    <location>
        <begin position="92"/>
        <end position="125"/>
    </location>
</feature>
<dbReference type="InterPro" id="IPR029903">
    <property type="entry name" value="RmlD-like-bd"/>
</dbReference>
<evidence type="ECO:0000256" key="4">
    <source>
        <dbReference type="ARBA" id="ARBA00017099"/>
    </source>
</evidence>
<keyword evidence="10" id="KW-1185">Reference proteome</keyword>
<evidence type="ECO:0000256" key="3">
    <source>
        <dbReference type="ARBA" id="ARBA00012929"/>
    </source>
</evidence>
<keyword evidence="6" id="KW-0521">NADP</keyword>
<comment type="pathway">
    <text evidence="1 6">Carbohydrate biosynthesis; dTDP-L-rhamnose biosynthesis.</text>
</comment>
<comment type="similarity">
    <text evidence="2 6">Belongs to the dTDP-4-dehydrorhamnose reductase family.</text>
</comment>
<dbReference type="EC" id="1.1.1.133" evidence="3 6"/>
<evidence type="ECO:0000256" key="6">
    <source>
        <dbReference type="RuleBase" id="RU364082"/>
    </source>
</evidence>
<protein>
    <recommendedName>
        <fullName evidence="4 6">dTDP-4-dehydrorhamnose reductase</fullName>
        <ecNumber evidence="3 6">1.1.1.133</ecNumber>
    </recommendedName>
</protein>
<proteinExistence type="inferred from homology"/>